<keyword evidence="3" id="KW-1185">Reference proteome</keyword>
<gene>
    <name evidence="2" type="ORF">E2C01_046145</name>
</gene>
<keyword evidence="1" id="KW-0732">Signal</keyword>
<protein>
    <recommendedName>
        <fullName evidence="4">Secreted protein</fullName>
    </recommendedName>
</protein>
<evidence type="ECO:0000313" key="3">
    <source>
        <dbReference type="Proteomes" id="UP000324222"/>
    </source>
</evidence>
<evidence type="ECO:0000256" key="1">
    <source>
        <dbReference type="SAM" id="SignalP"/>
    </source>
</evidence>
<accession>A0A5B7FXN4</accession>
<proteinExistence type="predicted"/>
<dbReference type="AlphaFoldDB" id="A0A5B7FXN4"/>
<feature type="signal peptide" evidence="1">
    <location>
        <begin position="1"/>
        <end position="22"/>
    </location>
</feature>
<sequence length="188" mass="20676">MKCSSVAWIFIAFLFPLRLCHSRRGKSRSVTILLNSFLFTFLDTSHWKTKNVIDENTVKKNRLVFCLAIVSAALCNFPDSPYFCSCRACERGCTSITSGGARWKLHYYNFGNAASGNEGMCVSVCLCVGMRCSLPAISPLTASDPSIAEVPILRPPGAETPVFYRVKVRSAAPLADQWQGVLLFTYGG</sequence>
<organism evidence="2 3">
    <name type="scientific">Portunus trituberculatus</name>
    <name type="common">Swimming crab</name>
    <name type="synonym">Neptunus trituberculatus</name>
    <dbReference type="NCBI Taxonomy" id="210409"/>
    <lineage>
        <taxon>Eukaryota</taxon>
        <taxon>Metazoa</taxon>
        <taxon>Ecdysozoa</taxon>
        <taxon>Arthropoda</taxon>
        <taxon>Crustacea</taxon>
        <taxon>Multicrustacea</taxon>
        <taxon>Malacostraca</taxon>
        <taxon>Eumalacostraca</taxon>
        <taxon>Eucarida</taxon>
        <taxon>Decapoda</taxon>
        <taxon>Pleocyemata</taxon>
        <taxon>Brachyura</taxon>
        <taxon>Eubrachyura</taxon>
        <taxon>Portunoidea</taxon>
        <taxon>Portunidae</taxon>
        <taxon>Portuninae</taxon>
        <taxon>Portunus</taxon>
    </lineage>
</organism>
<evidence type="ECO:0008006" key="4">
    <source>
        <dbReference type="Google" id="ProtNLM"/>
    </source>
</evidence>
<dbReference type="Proteomes" id="UP000324222">
    <property type="component" value="Unassembled WGS sequence"/>
</dbReference>
<name>A0A5B7FXN4_PORTR</name>
<reference evidence="2 3" key="1">
    <citation type="submission" date="2019-05" db="EMBL/GenBank/DDBJ databases">
        <title>Another draft genome of Portunus trituberculatus and its Hox gene families provides insights of decapod evolution.</title>
        <authorList>
            <person name="Jeong J.-H."/>
            <person name="Song I."/>
            <person name="Kim S."/>
            <person name="Choi T."/>
            <person name="Kim D."/>
            <person name="Ryu S."/>
            <person name="Kim W."/>
        </authorList>
    </citation>
    <scope>NUCLEOTIDE SEQUENCE [LARGE SCALE GENOMIC DNA]</scope>
    <source>
        <tissue evidence="2">Muscle</tissue>
    </source>
</reference>
<comment type="caution">
    <text evidence="2">The sequence shown here is derived from an EMBL/GenBank/DDBJ whole genome shotgun (WGS) entry which is preliminary data.</text>
</comment>
<dbReference type="EMBL" id="VSRR010010751">
    <property type="protein sequence ID" value="MPC52281.1"/>
    <property type="molecule type" value="Genomic_DNA"/>
</dbReference>
<feature type="chain" id="PRO_5022831032" description="Secreted protein" evidence="1">
    <location>
        <begin position="23"/>
        <end position="188"/>
    </location>
</feature>
<evidence type="ECO:0000313" key="2">
    <source>
        <dbReference type="EMBL" id="MPC52281.1"/>
    </source>
</evidence>